<protein>
    <submittedName>
        <fullName evidence="4">Uncharacterized protein</fullName>
    </submittedName>
</protein>
<gene>
    <name evidence="4" type="ORF">DCAF_LOCUS3362</name>
</gene>
<dbReference type="SUPFAM" id="SSF100920">
    <property type="entry name" value="Heat shock protein 70kD (HSP70), peptide-binding domain"/>
    <property type="match status" value="1"/>
</dbReference>
<dbReference type="Gene3D" id="2.60.34.10">
    <property type="entry name" value="Substrate Binding Domain Of DNAk, Chain A, domain 1"/>
    <property type="match status" value="1"/>
</dbReference>
<name>A0AAV1QZG3_9ROSI</name>
<dbReference type="PANTHER" id="PTHR19375">
    <property type="entry name" value="HEAT SHOCK PROTEIN 70KDA"/>
    <property type="match status" value="1"/>
</dbReference>
<dbReference type="Gene3D" id="3.30.420.40">
    <property type="match status" value="1"/>
</dbReference>
<keyword evidence="3" id="KW-0472">Membrane</keyword>
<proteinExistence type="predicted"/>
<dbReference type="InterPro" id="IPR013126">
    <property type="entry name" value="Hsp_70_fam"/>
</dbReference>
<comment type="caution">
    <text evidence="4">The sequence shown here is derived from an EMBL/GenBank/DDBJ whole genome shotgun (WGS) entry which is preliminary data.</text>
</comment>
<keyword evidence="2" id="KW-0067">ATP-binding</keyword>
<evidence type="ECO:0000313" key="5">
    <source>
        <dbReference type="Proteomes" id="UP001314170"/>
    </source>
</evidence>
<sequence length="239" mass="26476">MKTNCGMNKELRISSGWEFGSLENGNHTETRRDGNDSRAATAAVRATATAQFGVCVVALGTTVTVLTVPAYFTDSQRQATADSGKEEEEGGHQRKCHGLRRLRTAYERMKRMFHPLLKCLKLVEKCEDARMDQSRMIFFMLVIPLGFPRCSIYCNVFFNGKELCKSIDPDEVVACRAAVQATVLNGEDNDKVQDLLLLDVTPRSLGIETAGGIVTVLIPETPPFPPKRKVSTQMINLAF</sequence>
<dbReference type="EMBL" id="CAWUPB010000850">
    <property type="protein sequence ID" value="CAK7325675.1"/>
    <property type="molecule type" value="Genomic_DNA"/>
</dbReference>
<dbReference type="AlphaFoldDB" id="A0AAV1QZG3"/>
<organism evidence="4 5">
    <name type="scientific">Dovyalis caffra</name>
    <dbReference type="NCBI Taxonomy" id="77055"/>
    <lineage>
        <taxon>Eukaryota</taxon>
        <taxon>Viridiplantae</taxon>
        <taxon>Streptophyta</taxon>
        <taxon>Embryophyta</taxon>
        <taxon>Tracheophyta</taxon>
        <taxon>Spermatophyta</taxon>
        <taxon>Magnoliopsida</taxon>
        <taxon>eudicotyledons</taxon>
        <taxon>Gunneridae</taxon>
        <taxon>Pentapetalae</taxon>
        <taxon>rosids</taxon>
        <taxon>fabids</taxon>
        <taxon>Malpighiales</taxon>
        <taxon>Salicaceae</taxon>
        <taxon>Flacourtieae</taxon>
        <taxon>Dovyalis</taxon>
    </lineage>
</organism>
<evidence type="ECO:0000256" key="2">
    <source>
        <dbReference type="ARBA" id="ARBA00022840"/>
    </source>
</evidence>
<reference evidence="4 5" key="1">
    <citation type="submission" date="2024-01" db="EMBL/GenBank/DDBJ databases">
        <authorList>
            <person name="Waweru B."/>
        </authorList>
    </citation>
    <scope>NUCLEOTIDE SEQUENCE [LARGE SCALE GENOMIC DNA]</scope>
</reference>
<dbReference type="InterPro" id="IPR029047">
    <property type="entry name" value="HSP70_peptide-bd_sf"/>
</dbReference>
<keyword evidence="3" id="KW-1133">Transmembrane helix</keyword>
<dbReference type="Proteomes" id="UP001314170">
    <property type="component" value="Unassembled WGS sequence"/>
</dbReference>
<evidence type="ECO:0000313" key="4">
    <source>
        <dbReference type="EMBL" id="CAK7325675.1"/>
    </source>
</evidence>
<keyword evidence="3" id="KW-0812">Transmembrane</keyword>
<dbReference type="Pfam" id="PF00012">
    <property type="entry name" value="HSP70"/>
    <property type="match status" value="2"/>
</dbReference>
<dbReference type="GO" id="GO:0005524">
    <property type="term" value="F:ATP binding"/>
    <property type="evidence" value="ECO:0007669"/>
    <property type="project" value="UniProtKB-KW"/>
</dbReference>
<evidence type="ECO:0000256" key="1">
    <source>
        <dbReference type="ARBA" id="ARBA00022741"/>
    </source>
</evidence>
<feature type="transmembrane region" description="Helical" evidence="3">
    <location>
        <begin position="137"/>
        <end position="158"/>
    </location>
</feature>
<dbReference type="GO" id="GO:0140662">
    <property type="term" value="F:ATP-dependent protein folding chaperone"/>
    <property type="evidence" value="ECO:0007669"/>
    <property type="project" value="InterPro"/>
</dbReference>
<accession>A0AAV1QZG3</accession>
<evidence type="ECO:0000256" key="3">
    <source>
        <dbReference type="SAM" id="Phobius"/>
    </source>
</evidence>
<keyword evidence="1" id="KW-0547">Nucleotide-binding</keyword>
<keyword evidence="5" id="KW-1185">Reference proteome</keyword>